<evidence type="ECO:0000313" key="4">
    <source>
        <dbReference type="Proteomes" id="UP000178349"/>
    </source>
</evidence>
<accession>A0A1F6NPS8</accession>
<dbReference type="Pfam" id="PF18895">
    <property type="entry name" value="T4SS_pilin"/>
    <property type="match status" value="1"/>
</dbReference>
<feature type="chain" id="PRO_5009525809" description="DUF4190 domain-containing protein" evidence="2">
    <location>
        <begin position="30"/>
        <end position="142"/>
    </location>
</feature>
<dbReference type="AlphaFoldDB" id="A0A1F6NPS8"/>
<feature type="signal peptide" evidence="2">
    <location>
        <begin position="1"/>
        <end position="29"/>
    </location>
</feature>
<keyword evidence="1" id="KW-1133">Transmembrane helix</keyword>
<name>A0A1F6NPS8_9BACT</name>
<dbReference type="EMBL" id="MFQW01000035">
    <property type="protein sequence ID" value="OGH85869.1"/>
    <property type="molecule type" value="Genomic_DNA"/>
</dbReference>
<sequence length="142" mass="14932">MINKKLINLVFVFLFAFAVLVPASAPTLAAPSSTCDQDGDLLGLGCVGSNTGLSDKDPRIIIVQIINVILGLLGIVVTVLIVYAGFLWMTAGGEESKVEKARKIIVAAIIGLAIILSAFAITKFVSFGLYQATMGSEYPVAK</sequence>
<gene>
    <name evidence="3" type="ORF">A2493_02375</name>
</gene>
<protein>
    <recommendedName>
        <fullName evidence="5">DUF4190 domain-containing protein</fullName>
    </recommendedName>
</protein>
<keyword evidence="1" id="KW-0812">Transmembrane</keyword>
<proteinExistence type="predicted"/>
<evidence type="ECO:0000313" key="3">
    <source>
        <dbReference type="EMBL" id="OGH85869.1"/>
    </source>
</evidence>
<dbReference type="InterPro" id="IPR043993">
    <property type="entry name" value="T4SS_pilin"/>
</dbReference>
<reference evidence="3 4" key="1">
    <citation type="journal article" date="2016" name="Nat. Commun.">
        <title>Thousands of microbial genomes shed light on interconnected biogeochemical processes in an aquifer system.</title>
        <authorList>
            <person name="Anantharaman K."/>
            <person name="Brown C.T."/>
            <person name="Hug L.A."/>
            <person name="Sharon I."/>
            <person name="Castelle C.J."/>
            <person name="Probst A.J."/>
            <person name="Thomas B.C."/>
            <person name="Singh A."/>
            <person name="Wilkins M.J."/>
            <person name="Karaoz U."/>
            <person name="Brodie E.L."/>
            <person name="Williams K.H."/>
            <person name="Hubbard S.S."/>
            <person name="Banfield J.F."/>
        </authorList>
    </citation>
    <scope>NUCLEOTIDE SEQUENCE [LARGE SCALE GENOMIC DNA]</scope>
</reference>
<evidence type="ECO:0000256" key="2">
    <source>
        <dbReference type="SAM" id="SignalP"/>
    </source>
</evidence>
<feature type="transmembrane region" description="Helical" evidence="1">
    <location>
        <begin position="60"/>
        <end position="83"/>
    </location>
</feature>
<feature type="transmembrane region" description="Helical" evidence="1">
    <location>
        <begin position="104"/>
        <end position="130"/>
    </location>
</feature>
<dbReference type="Proteomes" id="UP000178349">
    <property type="component" value="Unassembled WGS sequence"/>
</dbReference>
<evidence type="ECO:0000256" key="1">
    <source>
        <dbReference type="SAM" id="Phobius"/>
    </source>
</evidence>
<keyword evidence="2" id="KW-0732">Signal</keyword>
<keyword evidence="1" id="KW-0472">Membrane</keyword>
<organism evidence="3 4">
    <name type="scientific">Candidatus Magasanikbacteria bacterium RIFOXYC12_FULL_33_11</name>
    <dbReference type="NCBI Taxonomy" id="1798701"/>
    <lineage>
        <taxon>Bacteria</taxon>
        <taxon>Candidatus Magasanikiibacteriota</taxon>
    </lineage>
</organism>
<evidence type="ECO:0008006" key="5">
    <source>
        <dbReference type="Google" id="ProtNLM"/>
    </source>
</evidence>
<comment type="caution">
    <text evidence="3">The sequence shown here is derived from an EMBL/GenBank/DDBJ whole genome shotgun (WGS) entry which is preliminary data.</text>
</comment>